<sequence>MERPARIRPLVTRTAIAALVACAALGLAGCGERPETAPTPTATADPQPEPETEVIELAPYDDDGALSEGWTLDESPLDGGAAPSDCRASEYGTGENTVSCGPTAAALPACWLTETATRIACLDVAAPEEQTLRLIPLDGPAPATTEPVEEPRPLWLELTDGSVYSAVSGGAFSPPAGYLVGYVLVSAGDGAAGDANADTPNELLVPDDGSHPLIDTDAALWNVVTGTDGAEGTSTAQVSRAWFLAGRELPAAGEDGGAGGGTAAEPTVEDANGRWCPTPESFGGGCLTVAAPTVSHETGGTSTIMSSWPQDGGLGIALEGAPLGVLLPAGVAAPDLTGYPGADLPDQDRIWNSQTGELLLRAD</sequence>
<organism evidence="2 3">
    <name type="scientific">Leucobacter allii</name>
    <dbReference type="NCBI Taxonomy" id="2932247"/>
    <lineage>
        <taxon>Bacteria</taxon>
        <taxon>Bacillati</taxon>
        <taxon>Actinomycetota</taxon>
        <taxon>Actinomycetes</taxon>
        <taxon>Micrococcales</taxon>
        <taxon>Microbacteriaceae</taxon>
        <taxon>Leucobacter</taxon>
    </lineage>
</organism>
<protein>
    <recommendedName>
        <fullName evidence="4">Thyroglobulin type-1 domain-containing protein</fullName>
    </recommendedName>
</protein>
<dbReference type="EMBL" id="CP095045">
    <property type="protein sequence ID" value="UOQ56810.1"/>
    <property type="molecule type" value="Genomic_DNA"/>
</dbReference>
<accession>A0ABY4FJW9</accession>
<feature type="chain" id="PRO_5046525290" description="Thyroglobulin type-1 domain-containing protein" evidence="1">
    <location>
        <begin position="24"/>
        <end position="363"/>
    </location>
</feature>
<name>A0ABY4FJW9_9MICO</name>
<dbReference type="Proteomes" id="UP000831786">
    <property type="component" value="Chromosome"/>
</dbReference>
<reference evidence="2 3" key="1">
    <citation type="submission" date="2022-04" db="EMBL/GenBank/DDBJ databases">
        <title>Leucobacter sp. isolated from rhizosphere of garlic.</title>
        <authorList>
            <person name="Won M."/>
            <person name="Lee C.-M."/>
            <person name="Woen H.-Y."/>
            <person name="Kwon S.-W."/>
        </authorList>
    </citation>
    <scope>NUCLEOTIDE SEQUENCE [LARGE SCALE GENOMIC DNA]</scope>
    <source>
        <strain evidence="2 3">H21R-40</strain>
    </source>
</reference>
<dbReference type="PROSITE" id="PS51257">
    <property type="entry name" value="PROKAR_LIPOPROTEIN"/>
    <property type="match status" value="1"/>
</dbReference>
<gene>
    <name evidence="2" type="ORF">MUN78_14230</name>
</gene>
<evidence type="ECO:0000256" key="1">
    <source>
        <dbReference type="SAM" id="SignalP"/>
    </source>
</evidence>
<keyword evidence="1" id="KW-0732">Signal</keyword>
<evidence type="ECO:0000313" key="2">
    <source>
        <dbReference type="EMBL" id="UOQ56810.1"/>
    </source>
</evidence>
<evidence type="ECO:0008006" key="4">
    <source>
        <dbReference type="Google" id="ProtNLM"/>
    </source>
</evidence>
<feature type="signal peptide" evidence="1">
    <location>
        <begin position="1"/>
        <end position="23"/>
    </location>
</feature>
<proteinExistence type="predicted"/>
<dbReference type="RefSeq" id="WP_244727273.1">
    <property type="nucleotide sequence ID" value="NZ_CP095045.1"/>
</dbReference>
<keyword evidence="3" id="KW-1185">Reference proteome</keyword>
<evidence type="ECO:0000313" key="3">
    <source>
        <dbReference type="Proteomes" id="UP000831786"/>
    </source>
</evidence>